<accession>A0A109J6Z2</accession>
<dbReference type="InterPro" id="IPR006311">
    <property type="entry name" value="TAT_signal"/>
</dbReference>
<dbReference type="InterPro" id="IPR050309">
    <property type="entry name" value="Type-B_Carboxylest/Lipase"/>
</dbReference>
<dbReference type="Proteomes" id="UP000068164">
    <property type="component" value="Unassembled WGS sequence"/>
</dbReference>
<evidence type="ECO:0000256" key="1">
    <source>
        <dbReference type="ARBA" id="ARBA00005964"/>
    </source>
</evidence>
<comment type="similarity">
    <text evidence="1 4">Belongs to the type-B carboxylesterase/lipase family.</text>
</comment>
<dbReference type="AlphaFoldDB" id="A0A109J6Z2"/>
<sequence>MNSDQSFLITRRNFVASSLAAAGGAVTMGIPISSWAAGKAPVATTVNGPVLGYATANVNVFKGIPYGAPTGGSARFKRSTHPSPWSEPRVTHAVGDPCYQINEDWKGWVDNRNGSEDCLVLNVWSPIGAERKPVMVFLHGGAYRFGSGGAQLYDGENLSERGDVVVVTVNHRLHALGFTYFADLAPQAGFATNVGLLDLVDALEWVKANIAQFGGDPGNVTIFGESGGGGKVSCLMAMPSAKGLFHRAIVQSGAQRRLRTREEATKDTIALLKELNLGEKDAVKLTDVPVEKLFAAFKKVLEDGSSAPELPTAFSPVMDGEILPWNPTDDEALKLSSSVPKMYGTNAHETAYYLDFAGLLTVPKSDDDVVRDTAAFFKTKFKPEHSAEIAKLLADYKARSPNEPLDRIKGRIISDLWMASDAVKAATRASLDASAAPVYHYMFTWEEPYKGDFWSIHGAELLFVFGRVDADEMWGEAGAPTARADRDPEGMRYILRDDIISAWTSFAKDGKPHLKDKTEWTAFDAEGLRSMVFGKISALESDIFGPRTRELFSRIELGVGA</sequence>
<evidence type="ECO:0000313" key="6">
    <source>
        <dbReference type="EMBL" id="KWV43470.1"/>
    </source>
</evidence>
<dbReference type="InterPro" id="IPR000997">
    <property type="entry name" value="Cholinesterase"/>
</dbReference>
<dbReference type="PRINTS" id="PR00878">
    <property type="entry name" value="CHOLNESTRASE"/>
</dbReference>
<dbReference type="EC" id="3.1.1.-" evidence="4"/>
<evidence type="ECO:0000256" key="4">
    <source>
        <dbReference type="RuleBase" id="RU361235"/>
    </source>
</evidence>
<feature type="domain" description="Carboxylesterase type B" evidence="5">
    <location>
        <begin position="40"/>
        <end position="526"/>
    </location>
</feature>
<dbReference type="PROSITE" id="PS00122">
    <property type="entry name" value="CARBOXYLESTERASE_B_1"/>
    <property type="match status" value="1"/>
</dbReference>
<organism evidence="6 7">
    <name type="scientific">Rhizobium altiplani</name>
    <dbReference type="NCBI Taxonomy" id="1864509"/>
    <lineage>
        <taxon>Bacteria</taxon>
        <taxon>Pseudomonadati</taxon>
        <taxon>Pseudomonadota</taxon>
        <taxon>Alphaproteobacteria</taxon>
        <taxon>Hyphomicrobiales</taxon>
        <taxon>Rhizobiaceae</taxon>
        <taxon>Rhizobium/Agrobacterium group</taxon>
        <taxon>Rhizobium</taxon>
    </lineage>
</organism>
<dbReference type="PANTHER" id="PTHR11559">
    <property type="entry name" value="CARBOXYLESTERASE"/>
    <property type="match status" value="1"/>
</dbReference>
<reference evidence="6 7" key="1">
    <citation type="submission" date="2015-11" db="EMBL/GenBank/DDBJ databases">
        <title>Draft Genome Sequence of the Strain BR 10423 (Rhizobium sp.) isolated from nodules of Mimosa pudica.</title>
        <authorList>
            <person name="Barauna A.C."/>
            <person name="Zilli J.E."/>
            <person name="Simoes-Araujo J.L."/>
            <person name="Reis V.M."/>
            <person name="James E.K."/>
            <person name="Reis F.B.Jr."/>
            <person name="Rouws L.F."/>
            <person name="Passos S.R."/>
            <person name="Gois S.R."/>
        </authorList>
    </citation>
    <scope>NUCLEOTIDE SEQUENCE [LARGE SCALE GENOMIC DNA]</scope>
    <source>
        <strain evidence="6 7">BR10423</strain>
    </source>
</reference>
<evidence type="ECO:0000259" key="5">
    <source>
        <dbReference type="Pfam" id="PF00135"/>
    </source>
</evidence>
<feature type="active site" description="Charge relay system" evidence="3">
    <location>
        <position position="349"/>
    </location>
</feature>
<dbReference type="InterPro" id="IPR002018">
    <property type="entry name" value="CarbesteraseB"/>
</dbReference>
<dbReference type="SUPFAM" id="SSF53474">
    <property type="entry name" value="alpha/beta-Hydrolases"/>
    <property type="match status" value="1"/>
</dbReference>
<dbReference type="InterPro" id="IPR029058">
    <property type="entry name" value="AB_hydrolase_fold"/>
</dbReference>
<dbReference type="EMBL" id="LNCD01000128">
    <property type="protein sequence ID" value="KWV43470.1"/>
    <property type="molecule type" value="Genomic_DNA"/>
</dbReference>
<evidence type="ECO:0000313" key="7">
    <source>
        <dbReference type="Proteomes" id="UP000068164"/>
    </source>
</evidence>
<comment type="caution">
    <text evidence="6">The sequence shown here is derived from an EMBL/GenBank/DDBJ whole genome shotgun (WGS) entry which is preliminary data.</text>
</comment>
<evidence type="ECO:0000256" key="2">
    <source>
        <dbReference type="ARBA" id="ARBA00022801"/>
    </source>
</evidence>
<feature type="active site" description="Charge relay system" evidence="3">
    <location>
        <position position="457"/>
    </location>
</feature>
<protein>
    <recommendedName>
        <fullName evidence="4">Carboxylic ester hydrolase</fullName>
        <ecNumber evidence="4">3.1.1.-</ecNumber>
    </recommendedName>
</protein>
<dbReference type="OrthoDB" id="9775851at2"/>
<feature type="active site" description="Acyl-ester intermediate" evidence="3">
    <location>
        <position position="226"/>
    </location>
</feature>
<keyword evidence="7" id="KW-1185">Reference proteome</keyword>
<name>A0A109J6Z2_9HYPH</name>
<dbReference type="ESTHER" id="9rhiz-k0q4d7">
    <property type="family name" value="Carb_B_Bacteria"/>
</dbReference>
<dbReference type="RefSeq" id="WP_007539396.1">
    <property type="nucleotide sequence ID" value="NZ_LNCD01000128.1"/>
</dbReference>
<gene>
    <name evidence="6" type="ORF">AS026_19955</name>
</gene>
<dbReference type="Pfam" id="PF00135">
    <property type="entry name" value="COesterase"/>
    <property type="match status" value="1"/>
</dbReference>
<keyword evidence="2 4" id="KW-0378">Hydrolase</keyword>
<evidence type="ECO:0000256" key="3">
    <source>
        <dbReference type="PIRSR" id="PIRSR600997-1"/>
    </source>
</evidence>
<dbReference type="PROSITE" id="PS51318">
    <property type="entry name" value="TAT"/>
    <property type="match status" value="1"/>
</dbReference>
<dbReference type="Gene3D" id="3.40.50.1820">
    <property type="entry name" value="alpha/beta hydrolase"/>
    <property type="match status" value="1"/>
</dbReference>
<dbReference type="GO" id="GO:0004104">
    <property type="term" value="F:cholinesterase activity"/>
    <property type="evidence" value="ECO:0007669"/>
    <property type="project" value="InterPro"/>
</dbReference>
<dbReference type="InterPro" id="IPR019826">
    <property type="entry name" value="Carboxylesterase_B_AS"/>
</dbReference>
<proteinExistence type="inferred from homology"/>